<evidence type="ECO:0000313" key="9">
    <source>
        <dbReference type="Proteomes" id="UP000051992"/>
    </source>
</evidence>
<dbReference type="EMBL" id="JQBM01000003">
    <property type="protein sequence ID" value="KRN46107.1"/>
    <property type="molecule type" value="Genomic_DNA"/>
</dbReference>
<keyword evidence="4" id="KW-0067">ATP-binding</keyword>
<reference evidence="8 10" key="2">
    <citation type="submission" date="2018-06" db="EMBL/GenBank/DDBJ databases">
        <authorList>
            <consortium name="Pathogen Informatics"/>
            <person name="Doyle S."/>
        </authorList>
    </citation>
    <scope>NUCLEOTIDE SEQUENCE [LARGE SCALE GENOMIC DNA]</scope>
    <source>
        <strain evidence="8 10">NCTC13645</strain>
    </source>
</reference>
<dbReference type="PATRIC" id="fig|1629.5.peg.1087"/>
<keyword evidence="3 7" id="KW-0418">Kinase</keyword>
<protein>
    <recommendedName>
        <fullName evidence="5">Thiamine diphosphokinase</fullName>
        <ecNumber evidence="5">2.7.6.2</ecNumber>
    </recommendedName>
</protein>
<dbReference type="InterPro" id="IPR006282">
    <property type="entry name" value="Thi_PPkinase"/>
</dbReference>
<dbReference type="GO" id="GO:0005524">
    <property type="term" value="F:ATP binding"/>
    <property type="evidence" value="ECO:0007669"/>
    <property type="project" value="UniProtKB-KW"/>
</dbReference>
<gene>
    <name evidence="8" type="primary">thiN</name>
    <name evidence="7" type="ORF">IV50_GL001080</name>
    <name evidence="8" type="ORF">NCTC13645_02300</name>
</gene>
<proteinExistence type="predicted"/>
<dbReference type="OrthoDB" id="9804377at2"/>
<evidence type="ECO:0000313" key="7">
    <source>
        <dbReference type="EMBL" id="KRN46107.1"/>
    </source>
</evidence>
<dbReference type="PANTHER" id="PTHR41299:SF1">
    <property type="entry name" value="THIAMINE PYROPHOSPHOKINASE"/>
    <property type="match status" value="1"/>
</dbReference>
<dbReference type="InterPro" id="IPR007373">
    <property type="entry name" value="Thiamin_PyroPKinase_B1-bd"/>
</dbReference>
<evidence type="ECO:0000313" key="10">
    <source>
        <dbReference type="Proteomes" id="UP000254621"/>
    </source>
</evidence>
<keyword evidence="2" id="KW-0547">Nucleotide-binding</keyword>
<sequence>MGDTFQVLVGGPEADWPAQLKQGQLSGRWAAADCGALRLLALGYQPELVVGDFDSMSKAEQADVFQQVAHVVTKTDQNQTDTELLLTTLEQMYDIEQIDIYGATGGRIDQIFSNIWIFTNPKFQSLLSKVRVVDRYNEITFYEAGQHTINKSPQMKYLGFMPLTPVTHLTLIDEKYPLQQWSGNPYSWSSNEFVGDTNHFSFESGIVAVIQSRDAEI</sequence>
<dbReference type="InterPro" id="IPR053149">
    <property type="entry name" value="TPK"/>
</dbReference>
<keyword evidence="1 8" id="KW-0808">Transferase</keyword>
<dbReference type="SUPFAM" id="SSF63999">
    <property type="entry name" value="Thiamin pyrophosphokinase, catalytic domain"/>
    <property type="match status" value="1"/>
</dbReference>
<dbReference type="InterPro" id="IPR007371">
    <property type="entry name" value="TPK_catalytic"/>
</dbReference>
<dbReference type="CDD" id="cd07995">
    <property type="entry name" value="TPK"/>
    <property type="match status" value="1"/>
</dbReference>
<evidence type="ECO:0000256" key="4">
    <source>
        <dbReference type="ARBA" id="ARBA00022840"/>
    </source>
</evidence>
<dbReference type="RefSeq" id="WP_057746177.1">
    <property type="nucleotide sequence ID" value="NZ_BJLU01000005.1"/>
</dbReference>
<evidence type="ECO:0000259" key="6">
    <source>
        <dbReference type="SMART" id="SM00983"/>
    </source>
</evidence>
<dbReference type="GO" id="GO:0016301">
    <property type="term" value="F:kinase activity"/>
    <property type="evidence" value="ECO:0007669"/>
    <property type="project" value="UniProtKB-KW"/>
</dbReference>
<evidence type="ECO:0000256" key="5">
    <source>
        <dbReference type="NCBIfam" id="TIGR01378"/>
    </source>
</evidence>
<reference evidence="7 9" key="1">
    <citation type="journal article" date="2015" name="Genome Announc.">
        <title>Expanding the biotechnology potential of lactobacilli through comparative genomics of 213 strains and associated genera.</title>
        <authorList>
            <person name="Sun Z."/>
            <person name="Harris H.M."/>
            <person name="McCann A."/>
            <person name="Guo C."/>
            <person name="Argimon S."/>
            <person name="Zhang W."/>
            <person name="Yang X."/>
            <person name="Jeffery I.B."/>
            <person name="Cooney J.C."/>
            <person name="Kagawa T.F."/>
            <person name="Liu W."/>
            <person name="Song Y."/>
            <person name="Salvetti E."/>
            <person name="Wrobel A."/>
            <person name="Rasinkangas P."/>
            <person name="Parkhill J."/>
            <person name="Rea M.C."/>
            <person name="O'Sullivan O."/>
            <person name="Ritari J."/>
            <person name="Douillard F.P."/>
            <person name="Paul Ross R."/>
            <person name="Yang R."/>
            <person name="Briner A.E."/>
            <person name="Felis G.E."/>
            <person name="de Vos W.M."/>
            <person name="Barrangou R."/>
            <person name="Klaenhammer T.R."/>
            <person name="Caufield P.W."/>
            <person name="Cui Y."/>
            <person name="Zhang H."/>
            <person name="O'Toole P.W."/>
        </authorList>
    </citation>
    <scope>NUCLEOTIDE SEQUENCE [LARGE SCALE GENOMIC DNA]</scope>
    <source>
        <strain evidence="7 9">DSM 20410</strain>
    </source>
</reference>
<dbReference type="Pfam" id="PF04263">
    <property type="entry name" value="TPK_catalytic"/>
    <property type="match status" value="1"/>
</dbReference>
<dbReference type="SMART" id="SM00983">
    <property type="entry name" value="TPK_B1_binding"/>
    <property type="match status" value="1"/>
</dbReference>
<dbReference type="GO" id="GO:0004788">
    <property type="term" value="F:thiamine diphosphokinase activity"/>
    <property type="evidence" value="ECO:0007669"/>
    <property type="project" value="UniProtKB-UniRule"/>
</dbReference>
<dbReference type="STRING" id="1629.IV50_GL001080"/>
<dbReference type="EMBL" id="UHIV01000006">
    <property type="protein sequence ID" value="SUP61168.1"/>
    <property type="molecule type" value="Genomic_DNA"/>
</dbReference>
<keyword evidence="9" id="KW-1185">Reference proteome</keyword>
<dbReference type="Pfam" id="PF04265">
    <property type="entry name" value="TPK_B1_binding"/>
    <property type="match status" value="1"/>
</dbReference>
<dbReference type="GO" id="GO:0009229">
    <property type="term" value="P:thiamine diphosphate biosynthetic process"/>
    <property type="evidence" value="ECO:0007669"/>
    <property type="project" value="InterPro"/>
</dbReference>
<dbReference type="Proteomes" id="UP000051992">
    <property type="component" value="Unassembled WGS sequence"/>
</dbReference>
<dbReference type="AlphaFoldDB" id="A0A0R2H193"/>
<dbReference type="PANTHER" id="PTHR41299">
    <property type="entry name" value="THIAMINE PYROPHOSPHOKINASE"/>
    <property type="match status" value="1"/>
</dbReference>
<dbReference type="NCBIfam" id="TIGR01378">
    <property type="entry name" value="thi_PPkinase"/>
    <property type="match status" value="1"/>
</dbReference>
<accession>A0A0R2H193</accession>
<name>A0A0R2H193_WEIVI</name>
<evidence type="ECO:0000256" key="1">
    <source>
        <dbReference type="ARBA" id="ARBA00022679"/>
    </source>
</evidence>
<dbReference type="InterPro" id="IPR036759">
    <property type="entry name" value="TPK_catalytic_sf"/>
</dbReference>
<organism evidence="7 9">
    <name type="scientific">Weissella viridescens</name>
    <name type="common">Lactobacillus viridescens</name>
    <dbReference type="NCBI Taxonomy" id="1629"/>
    <lineage>
        <taxon>Bacteria</taxon>
        <taxon>Bacillati</taxon>
        <taxon>Bacillota</taxon>
        <taxon>Bacilli</taxon>
        <taxon>Lactobacillales</taxon>
        <taxon>Lactobacillaceae</taxon>
        <taxon>Weissella</taxon>
    </lineage>
</organism>
<dbReference type="Gene3D" id="3.40.50.10240">
    <property type="entry name" value="Thiamin pyrophosphokinase, catalytic domain"/>
    <property type="match status" value="1"/>
</dbReference>
<dbReference type="EC" id="2.7.6.2" evidence="5"/>
<evidence type="ECO:0000313" key="8">
    <source>
        <dbReference type="EMBL" id="SUP61168.1"/>
    </source>
</evidence>
<feature type="domain" description="Thiamin pyrophosphokinase thiamin-binding" evidence="6">
    <location>
        <begin position="145"/>
        <end position="208"/>
    </location>
</feature>
<dbReference type="GO" id="GO:0006772">
    <property type="term" value="P:thiamine metabolic process"/>
    <property type="evidence" value="ECO:0007669"/>
    <property type="project" value="UniProtKB-UniRule"/>
</dbReference>
<dbReference type="Proteomes" id="UP000254621">
    <property type="component" value="Unassembled WGS sequence"/>
</dbReference>
<dbReference type="GO" id="GO:0030975">
    <property type="term" value="F:thiamine binding"/>
    <property type="evidence" value="ECO:0007669"/>
    <property type="project" value="InterPro"/>
</dbReference>
<evidence type="ECO:0000256" key="2">
    <source>
        <dbReference type="ARBA" id="ARBA00022741"/>
    </source>
</evidence>
<evidence type="ECO:0000256" key="3">
    <source>
        <dbReference type="ARBA" id="ARBA00022777"/>
    </source>
</evidence>